<evidence type="ECO:0000313" key="1">
    <source>
        <dbReference type="EMBL" id="MBC5723792.1"/>
    </source>
</evidence>
<gene>
    <name evidence="1" type="ORF">H8S11_13375</name>
</gene>
<proteinExistence type="predicted"/>
<dbReference type="Proteomes" id="UP000628736">
    <property type="component" value="Unassembled WGS sequence"/>
</dbReference>
<sequence>MNISVEIFNPKKTFKRIFSDDVRKYAHTRLHAYCSPYVPMDSGALDQTVDITPDYVHYKSPYAHFQWEGKVFVDDRWSTYAKRNTSKHATERNLKYSIDKHPLATSHWERAAMTAKGDRLAEDIETYIKRK</sequence>
<evidence type="ECO:0008006" key="3">
    <source>
        <dbReference type="Google" id="ProtNLM"/>
    </source>
</evidence>
<accession>A0A8J6JB93</accession>
<dbReference type="EMBL" id="JACOPO010000015">
    <property type="protein sequence ID" value="MBC5723792.1"/>
    <property type="molecule type" value="Genomic_DNA"/>
</dbReference>
<name>A0A8J6JB93_9FIRM</name>
<protein>
    <recommendedName>
        <fullName evidence="3">Minor capsid protein</fullName>
    </recommendedName>
</protein>
<reference evidence="1" key="1">
    <citation type="submission" date="2020-08" db="EMBL/GenBank/DDBJ databases">
        <title>Genome public.</title>
        <authorList>
            <person name="Liu C."/>
            <person name="Sun Q."/>
        </authorList>
    </citation>
    <scope>NUCLEOTIDE SEQUENCE</scope>
    <source>
        <strain evidence="1">NSJ-23</strain>
    </source>
</reference>
<dbReference type="AlphaFoldDB" id="A0A8J6JB93"/>
<dbReference type="RefSeq" id="WP_186853487.1">
    <property type="nucleotide sequence ID" value="NZ_JACOPO010000015.1"/>
</dbReference>
<comment type="caution">
    <text evidence="1">The sequence shown here is derived from an EMBL/GenBank/DDBJ whole genome shotgun (WGS) entry which is preliminary data.</text>
</comment>
<keyword evidence="2" id="KW-1185">Reference proteome</keyword>
<organism evidence="1 2">
    <name type="scientific">Flintibacter hominis</name>
    <dbReference type="NCBI Taxonomy" id="2763048"/>
    <lineage>
        <taxon>Bacteria</taxon>
        <taxon>Bacillati</taxon>
        <taxon>Bacillota</taxon>
        <taxon>Clostridia</taxon>
        <taxon>Eubacteriales</taxon>
        <taxon>Flintibacter</taxon>
    </lineage>
</organism>
<evidence type="ECO:0000313" key="2">
    <source>
        <dbReference type="Proteomes" id="UP000628736"/>
    </source>
</evidence>